<dbReference type="Proteomes" id="UP000029226">
    <property type="component" value="Unassembled WGS sequence"/>
</dbReference>
<sequence>MQTKFKRKSQDRPLGNLGKVNKNKDFDIKSETLTEKNQQKTK</sequence>
<dbReference type="EMBL" id="PVNA01000003">
    <property type="protein sequence ID" value="PRX13537.1"/>
    <property type="molecule type" value="Genomic_DNA"/>
</dbReference>
<evidence type="ECO:0000313" key="2">
    <source>
        <dbReference type="EMBL" id="GAK77546.1"/>
    </source>
</evidence>
<evidence type="ECO:0000313" key="6">
    <source>
        <dbReference type="Proteomes" id="UP000029226"/>
    </source>
</evidence>
<feature type="region of interest" description="Disordered" evidence="1">
    <location>
        <begin position="1"/>
        <end position="42"/>
    </location>
</feature>
<evidence type="ECO:0000256" key="1">
    <source>
        <dbReference type="SAM" id="MobiDB-lite"/>
    </source>
</evidence>
<dbReference type="Proteomes" id="UP000028980">
    <property type="component" value="Unassembled WGS sequence"/>
</dbReference>
<dbReference type="Proteomes" id="UP000239997">
    <property type="component" value="Unassembled WGS sequence"/>
</dbReference>
<protein>
    <submittedName>
        <fullName evidence="2">Uncharacterized protein</fullName>
    </submittedName>
</protein>
<reference evidence="4 7" key="2">
    <citation type="submission" date="2018-03" db="EMBL/GenBank/DDBJ databases">
        <title>Genomic Encyclopedia of Archaeal and Bacterial Type Strains, Phase II (KMG-II): from individual species to whole genera.</title>
        <authorList>
            <person name="Goeker M."/>
        </authorList>
    </citation>
    <scope>NUCLEOTIDE SEQUENCE [LARGE SCALE GENOMIC DNA]</scope>
    <source>
        <strain evidence="4 7">DSM 22727</strain>
    </source>
</reference>
<name>A0A081DF50_NONUL</name>
<evidence type="ECO:0000313" key="7">
    <source>
        <dbReference type="Proteomes" id="UP000239997"/>
    </source>
</evidence>
<dbReference type="EMBL" id="BBLG01000010">
    <property type="protein sequence ID" value="GAK77546.1"/>
    <property type="molecule type" value="Genomic_DNA"/>
</dbReference>
<evidence type="ECO:0000313" key="5">
    <source>
        <dbReference type="Proteomes" id="UP000028980"/>
    </source>
</evidence>
<evidence type="ECO:0000313" key="3">
    <source>
        <dbReference type="EMBL" id="GAL00023.1"/>
    </source>
</evidence>
<gene>
    <name evidence="2" type="ORF">JCM19296_3154</name>
    <name evidence="3" type="ORF">JCM19314_1207</name>
    <name evidence="4" type="ORF">LY02_01780</name>
</gene>
<dbReference type="EMBL" id="BBMM01000003">
    <property type="protein sequence ID" value="GAL00023.1"/>
    <property type="molecule type" value="Genomic_DNA"/>
</dbReference>
<feature type="compositionally biased region" description="Basic and acidic residues" evidence="1">
    <location>
        <begin position="22"/>
        <end position="42"/>
    </location>
</feature>
<keyword evidence="7" id="KW-1185">Reference proteome</keyword>
<evidence type="ECO:0000313" key="4">
    <source>
        <dbReference type="EMBL" id="PRX13537.1"/>
    </source>
</evidence>
<accession>A0A081DF50</accession>
<comment type="caution">
    <text evidence="2">The sequence shown here is derived from an EMBL/GenBank/DDBJ whole genome shotgun (WGS) entry which is preliminary data.</text>
</comment>
<reference evidence="5 6" key="1">
    <citation type="journal article" date="2014" name="Genome Announc.">
        <title>Draft Genome Sequences of Marine Flavobacterium Nonlabens Strains NR17, NR24, NR27, NR32, NR33, and Ara13.</title>
        <authorList>
            <person name="Nakanishi M."/>
            <person name="Meirelles P."/>
            <person name="Suzuki R."/>
            <person name="Takatani N."/>
            <person name="Mino S."/>
            <person name="Suda W."/>
            <person name="Oshima K."/>
            <person name="Hattori M."/>
            <person name="Ohkuma M."/>
            <person name="Hosokawa M."/>
            <person name="Miyashita K."/>
            <person name="Thompson F.L."/>
            <person name="Niwa A."/>
            <person name="Sawabe T."/>
            <person name="Sawabe T."/>
        </authorList>
    </citation>
    <scope>NUCLEOTIDE SEQUENCE [LARGE SCALE GENOMIC DNA]</scope>
    <source>
        <strain evidence="2">JCM 19296</strain>
        <strain evidence="3">JCM 19314</strain>
        <strain evidence="5">JCM19296</strain>
        <strain evidence="6">JCM19314</strain>
    </source>
</reference>
<proteinExistence type="predicted"/>
<dbReference type="RefSeq" id="WP_262496363.1">
    <property type="nucleotide sequence ID" value="NZ_JBDUWA010000141.1"/>
</dbReference>
<dbReference type="AlphaFoldDB" id="A0A081DF50"/>
<organism evidence="2 5">
    <name type="scientific">Nonlabens ulvanivorans</name>
    <name type="common">Persicivirga ulvanivorans</name>
    <dbReference type="NCBI Taxonomy" id="906888"/>
    <lineage>
        <taxon>Bacteria</taxon>
        <taxon>Pseudomonadati</taxon>
        <taxon>Bacteroidota</taxon>
        <taxon>Flavobacteriia</taxon>
        <taxon>Flavobacteriales</taxon>
        <taxon>Flavobacteriaceae</taxon>
        <taxon>Nonlabens</taxon>
    </lineage>
</organism>